<comment type="caution">
    <text evidence="7">The sequence shown here is derived from an EMBL/GenBank/DDBJ whole genome shotgun (WGS) entry which is preliminary data.</text>
</comment>
<evidence type="ECO:0000256" key="2">
    <source>
        <dbReference type="ARBA" id="ARBA00022857"/>
    </source>
</evidence>
<keyword evidence="5" id="KW-0812">Transmembrane</keyword>
<feature type="region of interest" description="Disordered" evidence="4">
    <location>
        <begin position="312"/>
        <end position="360"/>
    </location>
</feature>
<feature type="transmembrane region" description="Helical" evidence="5">
    <location>
        <begin position="819"/>
        <end position="845"/>
    </location>
</feature>
<evidence type="ECO:0000256" key="4">
    <source>
        <dbReference type="SAM" id="MobiDB-lite"/>
    </source>
</evidence>
<feature type="transmembrane region" description="Helical" evidence="5">
    <location>
        <begin position="703"/>
        <end position="727"/>
    </location>
</feature>
<feature type="compositionally biased region" description="Basic and acidic residues" evidence="4">
    <location>
        <begin position="539"/>
        <end position="552"/>
    </location>
</feature>
<feature type="transmembrane region" description="Helical" evidence="5">
    <location>
        <begin position="387"/>
        <end position="410"/>
    </location>
</feature>
<dbReference type="SUPFAM" id="SSF103473">
    <property type="entry name" value="MFS general substrate transporter"/>
    <property type="match status" value="1"/>
</dbReference>
<protein>
    <recommendedName>
        <fullName evidence="6">NADP-dependent oxidoreductase domain-containing protein</fullName>
    </recommendedName>
</protein>
<dbReference type="SUPFAM" id="SSF51430">
    <property type="entry name" value="NAD(P)-linked oxidoreductase"/>
    <property type="match status" value="1"/>
</dbReference>
<dbReference type="InterPro" id="IPR036812">
    <property type="entry name" value="NAD(P)_OxRdtase_dom_sf"/>
</dbReference>
<feature type="transmembrane region" description="Helical" evidence="5">
    <location>
        <begin position="747"/>
        <end position="771"/>
    </location>
</feature>
<dbReference type="InterPro" id="IPR050523">
    <property type="entry name" value="AKR_Detox_Biosynth"/>
</dbReference>
<dbReference type="Proteomes" id="UP001161017">
    <property type="component" value="Unassembled WGS sequence"/>
</dbReference>
<feature type="transmembrane region" description="Helical" evidence="5">
    <location>
        <begin position="887"/>
        <end position="909"/>
    </location>
</feature>
<feature type="compositionally biased region" description="Basic and acidic residues" evidence="4">
    <location>
        <begin position="348"/>
        <end position="360"/>
    </location>
</feature>
<dbReference type="Pfam" id="PF00248">
    <property type="entry name" value="Aldo_ket_red"/>
    <property type="match status" value="1"/>
</dbReference>
<evidence type="ECO:0000259" key="6">
    <source>
        <dbReference type="Pfam" id="PF00248"/>
    </source>
</evidence>
<sequence length="925" mass="102809">MSIGDKRWMEWVIEEEEALPLLKAAYDRGLNTWDTANVYSNGDSERIISKAIETYRLPRHKLVICTKCCGTTRESNEPEVLGIKEPDKTVDYVNQRGLSRQGIFNAVSASLERLRTDYIDLLQIHRFDKTVPVEETMKALHDLVQSGKVHYIGASSMWTYQFASMQFTAEKNGWTKFVSMQNCYSLLYREEEREMNKFCLETGVGLIPMGKTTRSSDKSPLPEGDVQIIGRVEELARRKDWSMSHVALAWLASKGVSSPIIGFSKVARIDEAIGMKGKELTDEEIKFLEEPYIPKHIMGSVLLMSNTTRNEPLGIRNAPARTSASSLPSPFPPGTRPSSARPSISRGISDRSVEEKKRTADGKIILEPQPEDTLNDPLNWPSWRRDVALLSLGFYCMVGGGMTPVLAAGFQNVADTYNVSIPQVALTTGLYMLGLGLGIIAMVVGFCFVLMFLFVPETFWDRTPRPHKSRKTTFAALSAIFHHPHERKSATEFGADGASDMRRLAMGNAANNAASGSATIAERRKKKQAQHHVGFANQDDLRDACIVDKEDPPTEGADSSEESVRGPGASTQSPKSLSIGDLPTLAGHTDADKVVPRGESPKTPGLRNFNSPYYSTHEKQDTDYIKNEHEDSTPAASTPHSTHSYFQDSGHGEASPASSIHTGRQRYTTFLRTQPPKTYRQTLKPWNGKLRHEKWHLVALRPFILFAYPSILWSTLVYSLSIGWLIVLSESVSEIYKAKDTYNFTSLQAGLVYISPFVGGIIGTAVAGKVSDIIVRFMSRRNGGVYEPEFRLVMAIPVAISTCIGLMGFGWSAEEKDNWIVPTVFFGIISFGCALGSTTSITFAVDSYRQYAGEALVTLNFSKNIFHGLVFSLFFNRWLAGDGAKDTFVAIGGIQLACLLTTIPMYIYGKRARMWTVRKNLMEKF</sequence>
<dbReference type="AlphaFoldDB" id="A0AA43QHZ4"/>
<dbReference type="EMBL" id="JAPUFD010000004">
    <property type="protein sequence ID" value="MDI1486867.1"/>
    <property type="molecule type" value="Genomic_DNA"/>
</dbReference>
<organism evidence="7 8">
    <name type="scientific">Ramalina farinacea</name>
    <dbReference type="NCBI Taxonomy" id="258253"/>
    <lineage>
        <taxon>Eukaryota</taxon>
        <taxon>Fungi</taxon>
        <taxon>Dikarya</taxon>
        <taxon>Ascomycota</taxon>
        <taxon>Pezizomycotina</taxon>
        <taxon>Lecanoromycetes</taxon>
        <taxon>OSLEUM clade</taxon>
        <taxon>Lecanoromycetidae</taxon>
        <taxon>Lecanorales</taxon>
        <taxon>Lecanorineae</taxon>
        <taxon>Ramalinaceae</taxon>
        <taxon>Ramalina</taxon>
    </lineage>
</organism>
<feature type="transmembrane region" description="Helical" evidence="5">
    <location>
        <begin position="430"/>
        <end position="455"/>
    </location>
</feature>
<accession>A0AA43QHZ4</accession>
<dbReference type="Gene3D" id="3.20.20.100">
    <property type="entry name" value="NADP-dependent oxidoreductase domain"/>
    <property type="match status" value="1"/>
</dbReference>
<evidence type="ECO:0000256" key="3">
    <source>
        <dbReference type="ARBA" id="ARBA00023002"/>
    </source>
</evidence>
<dbReference type="PANTHER" id="PTHR43364">
    <property type="entry name" value="NADH-SPECIFIC METHYLGLYOXAL REDUCTASE-RELATED"/>
    <property type="match status" value="1"/>
</dbReference>
<feature type="compositionally biased region" description="Basic and acidic residues" evidence="4">
    <location>
        <begin position="589"/>
        <end position="600"/>
    </location>
</feature>
<feature type="compositionally biased region" description="Basic and acidic residues" evidence="4">
    <location>
        <begin position="616"/>
        <end position="632"/>
    </location>
</feature>
<evidence type="ECO:0000256" key="1">
    <source>
        <dbReference type="ARBA" id="ARBA00007905"/>
    </source>
</evidence>
<keyword evidence="5" id="KW-1133">Transmembrane helix</keyword>
<feature type="compositionally biased region" description="Polar residues" evidence="4">
    <location>
        <begin position="634"/>
        <end position="647"/>
    </location>
</feature>
<dbReference type="PANTHER" id="PTHR43364:SF9">
    <property type="entry name" value="OXIDOREDUCTASE"/>
    <property type="match status" value="1"/>
</dbReference>
<keyword evidence="5" id="KW-0472">Membrane</keyword>
<gene>
    <name evidence="7" type="ORF">OHK93_006129</name>
</gene>
<keyword evidence="8" id="KW-1185">Reference proteome</keyword>
<dbReference type="Gene3D" id="1.20.1250.20">
    <property type="entry name" value="MFS general substrate transporter like domains"/>
    <property type="match status" value="1"/>
</dbReference>
<dbReference type="GO" id="GO:0016491">
    <property type="term" value="F:oxidoreductase activity"/>
    <property type="evidence" value="ECO:0007669"/>
    <property type="project" value="UniProtKB-KW"/>
</dbReference>
<keyword evidence="3" id="KW-0560">Oxidoreductase</keyword>
<evidence type="ECO:0000313" key="8">
    <source>
        <dbReference type="Proteomes" id="UP001161017"/>
    </source>
</evidence>
<dbReference type="InterPro" id="IPR023210">
    <property type="entry name" value="NADP_OxRdtase_dom"/>
</dbReference>
<feature type="region of interest" description="Disordered" evidence="4">
    <location>
        <begin position="512"/>
        <end position="660"/>
    </location>
</feature>
<dbReference type="CDD" id="cd19079">
    <property type="entry name" value="AKR_EcYajO-like"/>
    <property type="match status" value="1"/>
</dbReference>
<feature type="domain" description="NADP-dependent oxidoreductase" evidence="6">
    <location>
        <begin position="7"/>
        <end position="290"/>
    </location>
</feature>
<evidence type="ECO:0000256" key="5">
    <source>
        <dbReference type="SAM" id="Phobius"/>
    </source>
</evidence>
<feature type="transmembrane region" description="Helical" evidence="5">
    <location>
        <begin position="792"/>
        <end position="813"/>
    </location>
</feature>
<reference evidence="7" key="1">
    <citation type="journal article" date="2023" name="Genome Biol. Evol.">
        <title>First Whole Genome Sequence and Flow Cytometry Genome Size Data for the Lichen-Forming Fungus Ramalina farinacea (Ascomycota).</title>
        <authorList>
            <person name="Llewellyn T."/>
            <person name="Mian S."/>
            <person name="Hill R."/>
            <person name="Leitch I.J."/>
            <person name="Gaya E."/>
        </authorList>
    </citation>
    <scope>NUCLEOTIDE SEQUENCE</scope>
    <source>
        <strain evidence="7">LIQ254RAFAR</strain>
    </source>
</reference>
<evidence type="ECO:0000313" key="7">
    <source>
        <dbReference type="EMBL" id="MDI1486867.1"/>
    </source>
</evidence>
<proteinExistence type="inferred from homology"/>
<feature type="transmembrane region" description="Helical" evidence="5">
    <location>
        <begin position="857"/>
        <end position="875"/>
    </location>
</feature>
<comment type="similarity">
    <text evidence="1">Belongs to the aldo/keto reductase family.</text>
</comment>
<dbReference type="InterPro" id="IPR036259">
    <property type="entry name" value="MFS_trans_sf"/>
</dbReference>
<dbReference type="FunFam" id="1.20.1250.20:FF:000396">
    <property type="entry name" value="MFS general substrate transporter"/>
    <property type="match status" value="1"/>
</dbReference>
<name>A0AA43QHZ4_9LECA</name>
<keyword evidence="2" id="KW-0521">NADP</keyword>